<reference evidence="3" key="1">
    <citation type="journal article" date="2015" name="Nature">
        <title>Complex archaea that bridge the gap between prokaryotes and eukaryotes.</title>
        <authorList>
            <person name="Spang A."/>
            <person name="Saw J.H."/>
            <person name="Jorgensen S.L."/>
            <person name="Zaremba-Niedzwiedzka K."/>
            <person name="Martijn J."/>
            <person name="Lind A.E."/>
            <person name="van Eijk R."/>
            <person name="Schleper C."/>
            <person name="Guy L."/>
            <person name="Ettema T.J."/>
        </authorList>
    </citation>
    <scope>NUCLEOTIDE SEQUENCE</scope>
</reference>
<feature type="compositionally biased region" description="Polar residues" evidence="1">
    <location>
        <begin position="82"/>
        <end position="91"/>
    </location>
</feature>
<gene>
    <name evidence="3" type="ORF">LCGC14_0760890</name>
</gene>
<keyword evidence="2" id="KW-0812">Transmembrane</keyword>
<accession>A0A0F9Q1A9</accession>
<feature type="compositionally biased region" description="Polar residues" evidence="1">
    <location>
        <begin position="52"/>
        <end position="63"/>
    </location>
</feature>
<dbReference type="AlphaFoldDB" id="A0A0F9Q1A9"/>
<feature type="region of interest" description="Disordered" evidence="1">
    <location>
        <begin position="49"/>
        <end position="91"/>
    </location>
</feature>
<evidence type="ECO:0000256" key="1">
    <source>
        <dbReference type="SAM" id="MobiDB-lite"/>
    </source>
</evidence>
<sequence>MSAPDTNTHKQEKEHKPSLLGIKGAMLFAVLAVLVVMLFMWGNGRDADIGSSAVQDTSGNSEAYTPASRPETPIAPDHTVTPGANENNKKF</sequence>
<name>A0A0F9Q1A9_9ZZZZ</name>
<feature type="transmembrane region" description="Helical" evidence="2">
    <location>
        <begin position="20"/>
        <end position="41"/>
    </location>
</feature>
<protein>
    <submittedName>
        <fullName evidence="3">Uncharacterized protein</fullName>
    </submittedName>
</protein>
<evidence type="ECO:0000256" key="2">
    <source>
        <dbReference type="SAM" id="Phobius"/>
    </source>
</evidence>
<proteinExistence type="predicted"/>
<comment type="caution">
    <text evidence="3">The sequence shown here is derived from an EMBL/GenBank/DDBJ whole genome shotgun (WGS) entry which is preliminary data.</text>
</comment>
<dbReference type="EMBL" id="LAZR01001877">
    <property type="protein sequence ID" value="KKN37705.1"/>
    <property type="molecule type" value="Genomic_DNA"/>
</dbReference>
<organism evidence="3">
    <name type="scientific">marine sediment metagenome</name>
    <dbReference type="NCBI Taxonomy" id="412755"/>
    <lineage>
        <taxon>unclassified sequences</taxon>
        <taxon>metagenomes</taxon>
        <taxon>ecological metagenomes</taxon>
    </lineage>
</organism>
<keyword evidence="2" id="KW-1133">Transmembrane helix</keyword>
<evidence type="ECO:0000313" key="3">
    <source>
        <dbReference type="EMBL" id="KKN37705.1"/>
    </source>
</evidence>
<keyword evidence="2" id="KW-0472">Membrane</keyword>